<dbReference type="EMBL" id="LXEQ01000045">
    <property type="protein sequence ID" value="OAT26724.1"/>
    <property type="molecule type" value="Genomic_DNA"/>
</dbReference>
<feature type="domain" description="Gp5/Type VI secretion system Vgr protein OB-fold" evidence="1">
    <location>
        <begin position="19"/>
        <end position="85"/>
    </location>
</feature>
<evidence type="ECO:0000313" key="2">
    <source>
        <dbReference type="EMBL" id="OAT26724.1"/>
    </source>
</evidence>
<dbReference type="InterPro" id="IPR013046">
    <property type="entry name" value="GpV/Gp45"/>
</dbReference>
<reference evidence="2 3" key="1">
    <citation type="submission" date="2016-04" db="EMBL/GenBank/DDBJ databases">
        <title>ATOL: Assembling a taxonomically balanced genome-scale reconstruction of the evolutionary history of the Enterobacteriaceae.</title>
        <authorList>
            <person name="Plunkett G.III."/>
            <person name="Neeno-Eckwall E.C."/>
            <person name="Glasner J.D."/>
            <person name="Perna N.T."/>
        </authorList>
    </citation>
    <scope>NUCLEOTIDE SEQUENCE [LARGE SCALE GENOMIC DNA]</scope>
    <source>
        <strain evidence="2 3">ATCC 51602</strain>
    </source>
</reference>
<accession>A0ABX2W774</accession>
<dbReference type="InterPro" id="IPR006531">
    <property type="entry name" value="Gp5/Vgr_OB"/>
</dbReference>
<dbReference type="Pfam" id="PF04717">
    <property type="entry name" value="Phage_base_V"/>
    <property type="match status" value="1"/>
</dbReference>
<dbReference type="InterPro" id="IPR037026">
    <property type="entry name" value="Vgr_OB-fold_dom_sf"/>
</dbReference>
<proteinExistence type="predicted"/>
<dbReference type="RefSeq" id="WP_064545979.1">
    <property type="nucleotide sequence ID" value="NZ_LXEQ01000045.1"/>
</dbReference>
<evidence type="ECO:0000259" key="1">
    <source>
        <dbReference type="Pfam" id="PF04717"/>
    </source>
</evidence>
<organism evidence="2 3">
    <name type="scientific">Buttiauxella ferragutiae ATCC 51602</name>
    <dbReference type="NCBI Taxonomy" id="1354252"/>
    <lineage>
        <taxon>Bacteria</taxon>
        <taxon>Pseudomonadati</taxon>
        <taxon>Pseudomonadota</taxon>
        <taxon>Gammaproteobacteria</taxon>
        <taxon>Enterobacterales</taxon>
        <taxon>Enterobacteriaceae</taxon>
        <taxon>Buttiauxella</taxon>
    </lineage>
</organism>
<protein>
    <submittedName>
        <fullName evidence="2">Phage baseplate assembly protein V</fullName>
    </submittedName>
</protein>
<keyword evidence="3" id="KW-1185">Reference proteome</keyword>
<comment type="caution">
    <text evidence="2">The sequence shown here is derived from an EMBL/GenBank/DDBJ whole genome shotgun (WGS) entry which is preliminary data.</text>
</comment>
<dbReference type="Proteomes" id="UP000078407">
    <property type="component" value="Unassembled WGS sequence"/>
</dbReference>
<dbReference type="NCBIfam" id="TIGR01644">
    <property type="entry name" value="phage_P2_V"/>
    <property type="match status" value="1"/>
</dbReference>
<name>A0ABX2W774_9ENTR</name>
<dbReference type="Gene3D" id="2.40.50.230">
    <property type="entry name" value="Gp5 N-terminal domain"/>
    <property type="match status" value="1"/>
</dbReference>
<sequence length="199" mass="21441">MSDAILSDIQRRLNNLVRSGVIAEVQPSPLRVKVKIGDLVTDWLRPQMPAAGPVSVSYFPSAGEAVQVISESGDLRNGVVHLGLHNASNEPPTTEPGVYKIRFSDGTFVSYDINDTVLVIELMGGETSLTASLEGWVFKGRVTFENAVTAKETIDAEGNIGTKSELSDSKGTMASVRGIFNTHDHDETDSVTLPPNQQM</sequence>
<evidence type="ECO:0000313" key="3">
    <source>
        <dbReference type="Proteomes" id="UP000078407"/>
    </source>
</evidence>
<gene>
    <name evidence="2" type="ORF">M976_02885</name>
</gene>